<reference evidence="2" key="1">
    <citation type="journal article" date="2020" name="Stud. Mycol.">
        <title>101 Dothideomycetes genomes: a test case for predicting lifestyles and emergence of pathogens.</title>
        <authorList>
            <person name="Haridas S."/>
            <person name="Albert R."/>
            <person name="Binder M."/>
            <person name="Bloem J."/>
            <person name="Labutti K."/>
            <person name="Salamov A."/>
            <person name="Andreopoulos B."/>
            <person name="Baker S."/>
            <person name="Barry K."/>
            <person name="Bills G."/>
            <person name="Bluhm B."/>
            <person name="Cannon C."/>
            <person name="Castanera R."/>
            <person name="Culley D."/>
            <person name="Daum C."/>
            <person name="Ezra D."/>
            <person name="Gonzalez J."/>
            <person name="Henrissat B."/>
            <person name="Kuo A."/>
            <person name="Liang C."/>
            <person name="Lipzen A."/>
            <person name="Lutzoni F."/>
            <person name="Magnuson J."/>
            <person name="Mondo S."/>
            <person name="Nolan M."/>
            <person name="Ohm R."/>
            <person name="Pangilinan J."/>
            <person name="Park H.-J."/>
            <person name="Ramirez L."/>
            <person name="Alfaro M."/>
            <person name="Sun H."/>
            <person name="Tritt A."/>
            <person name="Yoshinaga Y."/>
            <person name="Zwiers L.-H."/>
            <person name="Turgeon B."/>
            <person name="Goodwin S."/>
            <person name="Spatafora J."/>
            <person name="Crous P."/>
            <person name="Grigoriev I."/>
        </authorList>
    </citation>
    <scope>NUCLEOTIDE SEQUENCE</scope>
    <source>
        <strain evidence="2">CBS 130266</strain>
    </source>
</reference>
<organism evidence="2 3">
    <name type="scientific">Tothia fuscella</name>
    <dbReference type="NCBI Taxonomy" id="1048955"/>
    <lineage>
        <taxon>Eukaryota</taxon>
        <taxon>Fungi</taxon>
        <taxon>Dikarya</taxon>
        <taxon>Ascomycota</taxon>
        <taxon>Pezizomycotina</taxon>
        <taxon>Dothideomycetes</taxon>
        <taxon>Pleosporomycetidae</taxon>
        <taxon>Venturiales</taxon>
        <taxon>Cylindrosympodiaceae</taxon>
        <taxon>Tothia</taxon>
    </lineage>
</organism>
<accession>A0A9P4TU12</accession>
<comment type="caution">
    <text evidence="2">The sequence shown here is derived from an EMBL/GenBank/DDBJ whole genome shotgun (WGS) entry which is preliminary data.</text>
</comment>
<name>A0A9P4TU12_9PEZI</name>
<dbReference type="EMBL" id="MU007103">
    <property type="protein sequence ID" value="KAF2421066.1"/>
    <property type="molecule type" value="Genomic_DNA"/>
</dbReference>
<sequence length="743" mass="83606">MAATTGNLADKISTFNTWKLVIANNKLSSPSSQDGSELWSLGLRADKDPLFSCVCSGDDFTRDLWPADPTSTAEPPVLPPKAEIDAAKARAQDSAGRIFKSQSASQAMLLEYGQLIKKKWSSKGPQARAQVLLEAKPIVSKKKNDDWTALWIKTPNPDAFLLAALNVEELSKGDTLLLFLESRVNNLPGTFALADLERARMGIVTNIVDRPKYLCLPGYTMAIEKLEVGDLTNTYGKIYSPADLDHLRETTAITEQKFMFKLWTPQPGLLVLEKQAEEMEFLETCCKLLLQELNLSVSLNTAQTGVSSLIPLLDSTEDTARLEWHTVIAQAPYRTPGDLDYTKLLQLVEVKNPEYFAEILTEDKINEVRETPKAEPSSTSTGAKKKAAKKQNKDESSHWNDLLRHLVADSHSHVALWKTVEQALHHIQAFSFSHGEQIDRDIEIPDEYVAVLRLFKGVLHQLQHVLVAKLRRGVPSPTIDFQLMAHPMPGIIPKRVLPEERVSHLVAVLSDESYKNAIGLQNICDQLATVVNGLCVDVKSSRYTAWHLEIISDLGIVAQIDRQFQLFTHQRLASDPFYDWVYEHSSKCDDTKNLYTAVVEANNQCHKSLRKMDLAQYGAVESGRFRYPVDKKRSPANTETMIKSEQNLDEFWAKVNERIQEKQDGKRLPDLFNIDEPAITRTGPWVEEEPSQPPRAITKTVATSSKVTDGNPRRASVFFYLLLYPCFNYYAMLQHVFSCGYCE</sequence>
<evidence type="ECO:0000313" key="2">
    <source>
        <dbReference type="EMBL" id="KAF2421066.1"/>
    </source>
</evidence>
<dbReference type="Proteomes" id="UP000800235">
    <property type="component" value="Unassembled WGS sequence"/>
</dbReference>
<dbReference type="PANTHER" id="PTHR40788:SF2">
    <property type="entry name" value="CLR5 DOMAIN-CONTAINING PROTEIN"/>
    <property type="match status" value="1"/>
</dbReference>
<dbReference type="PANTHER" id="PTHR40788">
    <property type="entry name" value="CLR5 DOMAIN-CONTAINING PROTEIN-RELATED"/>
    <property type="match status" value="1"/>
</dbReference>
<proteinExistence type="predicted"/>
<dbReference type="OrthoDB" id="2922289at2759"/>
<gene>
    <name evidence="2" type="ORF">EJ08DRAFT_683151</name>
</gene>
<dbReference type="AlphaFoldDB" id="A0A9P4TU12"/>
<evidence type="ECO:0000313" key="3">
    <source>
        <dbReference type="Proteomes" id="UP000800235"/>
    </source>
</evidence>
<feature type="region of interest" description="Disordered" evidence="1">
    <location>
        <begin position="367"/>
        <end position="396"/>
    </location>
</feature>
<keyword evidence="3" id="KW-1185">Reference proteome</keyword>
<protein>
    <submittedName>
        <fullName evidence="2">Uncharacterized protein</fullName>
    </submittedName>
</protein>
<evidence type="ECO:0000256" key="1">
    <source>
        <dbReference type="SAM" id="MobiDB-lite"/>
    </source>
</evidence>